<accession>A0A849KY91</accession>
<dbReference type="Proteomes" id="UP000572377">
    <property type="component" value="Unassembled WGS sequence"/>
</dbReference>
<dbReference type="Pfam" id="PF00685">
    <property type="entry name" value="Sulfotransfer_1"/>
    <property type="match status" value="1"/>
</dbReference>
<organism evidence="2 3">
    <name type="scientific">Halovulum dunhuangense</name>
    <dbReference type="NCBI Taxonomy" id="1505036"/>
    <lineage>
        <taxon>Bacteria</taxon>
        <taxon>Pseudomonadati</taxon>
        <taxon>Pseudomonadota</taxon>
        <taxon>Alphaproteobacteria</taxon>
        <taxon>Rhodobacterales</taxon>
        <taxon>Paracoccaceae</taxon>
        <taxon>Halovulum</taxon>
    </lineage>
</organism>
<dbReference type="AlphaFoldDB" id="A0A849KY91"/>
<gene>
    <name evidence="2" type="ORF">HMH01_01070</name>
</gene>
<dbReference type="Gene3D" id="3.40.50.300">
    <property type="entry name" value="P-loop containing nucleotide triphosphate hydrolases"/>
    <property type="match status" value="1"/>
</dbReference>
<sequence length="277" mass="32149">MNKLVIHIGLRKTGSSALQEIFAKSRKDLAGLGIDYPETLCGFPAHQELAWMFYRNDWMKEAGKTRAEIVEHYRTIIEKNIARDVQTLVSSEDLSLLSLNAAALRDLWRVFHDYNPRVVFYHRSPLDYHVSNFVHGVMAGREKRSFREYVFQARNLSFATRFIHADTWGSIFGSDNVQILKYDMDRFAKKSIFADFIESVFNKSVEDNYIEYRSNIGASYDTVEYCLALNRSDISDEEIAPIKNKLRRLPLPKPEQDFLEKSLTPTELQILKEIYSA</sequence>
<feature type="domain" description="Sulfotransferase" evidence="1">
    <location>
        <begin position="5"/>
        <end position="184"/>
    </location>
</feature>
<name>A0A849KY91_9RHOB</name>
<evidence type="ECO:0000259" key="1">
    <source>
        <dbReference type="Pfam" id="PF00685"/>
    </source>
</evidence>
<dbReference type="SUPFAM" id="SSF52540">
    <property type="entry name" value="P-loop containing nucleoside triphosphate hydrolases"/>
    <property type="match status" value="1"/>
</dbReference>
<keyword evidence="3" id="KW-1185">Reference proteome</keyword>
<dbReference type="GO" id="GO:0008146">
    <property type="term" value="F:sulfotransferase activity"/>
    <property type="evidence" value="ECO:0007669"/>
    <property type="project" value="InterPro"/>
</dbReference>
<dbReference type="EMBL" id="JABFBC010000001">
    <property type="protein sequence ID" value="NNU79016.1"/>
    <property type="molecule type" value="Genomic_DNA"/>
</dbReference>
<evidence type="ECO:0000313" key="2">
    <source>
        <dbReference type="EMBL" id="NNU79016.1"/>
    </source>
</evidence>
<evidence type="ECO:0000313" key="3">
    <source>
        <dbReference type="Proteomes" id="UP000572377"/>
    </source>
</evidence>
<proteinExistence type="predicted"/>
<dbReference type="InterPro" id="IPR000863">
    <property type="entry name" value="Sulfotransferase_dom"/>
</dbReference>
<dbReference type="InterPro" id="IPR027417">
    <property type="entry name" value="P-loop_NTPase"/>
</dbReference>
<reference evidence="2 3" key="1">
    <citation type="submission" date="2020-05" db="EMBL/GenBank/DDBJ databases">
        <title>Gimesia benthica sp. nov., a novel planctomycete isolated from a deep-sea water sample of the Northwest Indian Ocean.</title>
        <authorList>
            <person name="Wang J."/>
            <person name="Ruan C."/>
            <person name="Song L."/>
            <person name="Zhu Y."/>
            <person name="Li A."/>
            <person name="Zheng X."/>
            <person name="Wang L."/>
            <person name="Lu Z."/>
            <person name="Huang Y."/>
            <person name="Du W."/>
            <person name="Zhou Y."/>
            <person name="Huang L."/>
            <person name="Dai X."/>
        </authorList>
    </citation>
    <scope>NUCLEOTIDE SEQUENCE [LARGE SCALE GENOMIC DNA]</scope>
    <source>
        <strain evidence="2 3">YYQ-30</strain>
    </source>
</reference>
<comment type="caution">
    <text evidence="2">The sequence shown here is derived from an EMBL/GenBank/DDBJ whole genome shotgun (WGS) entry which is preliminary data.</text>
</comment>
<protein>
    <recommendedName>
        <fullName evidence="1">Sulfotransferase domain-containing protein</fullName>
    </recommendedName>
</protein>
<dbReference type="RefSeq" id="WP_171321643.1">
    <property type="nucleotide sequence ID" value="NZ_JABFBC010000001.1"/>
</dbReference>